<dbReference type="Proteomes" id="UP000295238">
    <property type="component" value="Unassembled WGS sequence"/>
</dbReference>
<keyword evidence="2" id="KW-1185">Reference proteome</keyword>
<dbReference type="EMBL" id="SMTL01000003">
    <property type="protein sequence ID" value="TDK35658.1"/>
    <property type="molecule type" value="Genomic_DNA"/>
</dbReference>
<dbReference type="OrthoDB" id="337884at2"/>
<name>A0A4V3APD9_9HYPH</name>
<comment type="caution">
    <text evidence="1">The sequence shown here is derived from an EMBL/GenBank/DDBJ whole genome shotgun (WGS) entry which is preliminary data.</text>
</comment>
<reference evidence="1 2" key="1">
    <citation type="submission" date="2019-03" db="EMBL/GenBank/DDBJ databases">
        <title>Rhizobium sp. nov., an bacterium isolated from biocrust in Mu Us Desert.</title>
        <authorList>
            <person name="Lixiong L."/>
        </authorList>
    </citation>
    <scope>NUCLEOTIDE SEQUENCE [LARGE SCALE GENOMIC DNA]</scope>
    <source>
        <strain evidence="1 2">SPY-1</strain>
    </source>
</reference>
<evidence type="ECO:0000313" key="1">
    <source>
        <dbReference type="EMBL" id="TDK35658.1"/>
    </source>
</evidence>
<dbReference type="Gene3D" id="3.30.2020.40">
    <property type="entry name" value="Uncharacterised protein PF10387, DUF2442"/>
    <property type="match status" value="1"/>
</dbReference>
<organism evidence="1 2">
    <name type="scientific">Rhizobium deserti</name>
    <dbReference type="NCBI Taxonomy" id="2547961"/>
    <lineage>
        <taxon>Bacteria</taxon>
        <taxon>Pseudomonadati</taxon>
        <taxon>Pseudomonadota</taxon>
        <taxon>Alphaproteobacteria</taxon>
        <taxon>Hyphomicrobiales</taxon>
        <taxon>Rhizobiaceae</taxon>
        <taxon>Rhizobium/Agrobacterium group</taxon>
        <taxon>Rhizobium</taxon>
    </lineage>
</organism>
<sequence>MSILEIEDDLLEPVEAYCTDTDLVVQLENGASLVTPLWWYPPLLAAAAKDRNTIELSPYGVHWPMLNEDLSIEGMLKGSRYPDAKPPAEAAAE</sequence>
<dbReference type="Pfam" id="PF10387">
    <property type="entry name" value="DUF2442"/>
    <property type="match status" value="1"/>
</dbReference>
<dbReference type="InterPro" id="IPR018841">
    <property type="entry name" value="DUF2442"/>
</dbReference>
<proteinExistence type="predicted"/>
<dbReference type="RefSeq" id="WP_133317078.1">
    <property type="nucleotide sequence ID" value="NZ_SMTL01000003.1"/>
</dbReference>
<accession>A0A4V3APD9</accession>
<gene>
    <name evidence="1" type="ORF">E2F50_15670</name>
</gene>
<evidence type="ECO:0000313" key="2">
    <source>
        <dbReference type="Proteomes" id="UP000295238"/>
    </source>
</evidence>
<dbReference type="AlphaFoldDB" id="A0A4V3APD9"/>
<protein>
    <submittedName>
        <fullName evidence="1">DUF2442 domain-containing protein</fullName>
    </submittedName>
</protein>